<dbReference type="InterPro" id="IPR014940">
    <property type="entry name" value="BAAT_C"/>
</dbReference>
<dbReference type="SUPFAM" id="SSF53474">
    <property type="entry name" value="alpha/beta-Hydrolases"/>
    <property type="match status" value="1"/>
</dbReference>
<dbReference type="Gene3D" id="3.40.50.1820">
    <property type="entry name" value="alpha/beta hydrolase"/>
    <property type="match status" value="1"/>
</dbReference>
<feature type="domain" description="BAAT/Acyl-CoA thioester hydrolase C-terminal" evidence="1">
    <location>
        <begin position="84"/>
        <end position="240"/>
    </location>
</feature>
<dbReference type="Proteomes" id="UP000298252">
    <property type="component" value="Unassembled WGS sequence"/>
</dbReference>
<evidence type="ECO:0000313" key="3">
    <source>
        <dbReference type="Proteomes" id="UP000298252"/>
    </source>
</evidence>
<gene>
    <name evidence="2" type="ORF">E3O21_11015</name>
</gene>
<evidence type="ECO:0000313" key="2">
    <source>
        <dbReference type="EMBL" id="TFB75992.1"/>
    </source>
</evidence>
<dbReference type="InterPro" id="IPR029058">
    <property type="entry name" value="AB_hydrolase_fold"/>
</dbReference>
<accession>A0ABY2I118</accession>
<dbReference type="Pfam" id="PF08840">
    <property type="entry name" value="BAAT_C"/>
    <property type="match status" value="1"/>
</dbReference>
<name>A0ABY2I118_9MICO</name>
<proteinExistence type="predicted"/>
<evidence type="ECO:0000259" key="1">
    <source>
        <dbReference type="Pfam" id="PF08840"/>
    </source>
</evidence>
<keyword evidence="3" id="KW-1185">Reference proteome</keyword>
<organism evidence="2 3">
    <name type="scientific">Cryobacterium flavum</name>
    <dbReference type="NCBI Taxonomy" id="1424659"/>
    <lineage>
        <taxon>Bacteria</taxon>
        <taxon>Bacillati</taxon>
        <taxon>Actinomycetota</taxon>
        <taxon>Actinomycetes</taxon>
        <taxon>Micrococcales</taxon>
        <taxon>Microbacteriaceae</taxon>
        <taxon>Cryobacterium</taxon>
    </lineage>
</organism>
<comment type="caution">
    <text evidence="2">The sequence shown here is derived from an EMBL/GenBank/DDBJ whole genome shotgun (WGS) entry which is preliminary data.</text>
</comment>
<reference evidence="2 3" key="1">
    <citation type="submission" date="2019-03" db="EMBL/GenBank/DDBJ databases">
        <title>Genomics of glacier-inhabiting Cryobacterium strains.</title>
        <authorList>
            <person name="Liu Q."/>
            <person name="Xin Y.-H."/>
        </authorList>
    </citation>
    <scope>NUCLEOTIDE SEQUENCE [LARGE SCALE GENOMIC DNA]</scope>
    <source>
        <strain evidence="2 3">Hh8</strain>
    </source>
</reference>
<protein>
    <submittedName>
        <fullName evidence="2">Acyl-CoA thioesterase</fullName>
    </submittedName>
</protein>
<sequence>MMRVEIAHPEGIRWNPECETGDGVLVLAGSSGRIDGQRARIFAGEGCVAESIRWFGGPGQHDGPWDIPLEMFLGRIDVLKRDCDRVYVVGTSFGAEAALLCGAHSASVDGVVAFAPSDVVWAGYDGAHAETSHWTLTGARLPYVPFDWRQDVKENPPRFRPLYEGSRQTFAEHIPAATIAVEGIRSLILVAGGDDQVWPSVAHAERIQRLRASHGLTTTIVAEREAGHRTVLPGEPVVTGGMTMQRGGTEAADRRLGSRAWEVITDLFALSR</sequence>
<dbReference type="EMBL" id="SOFD01000028">
    <property type="protein sequence ID" value="TFB75992.1"/>
    <property type="molecule type" value="Genomic_DNA"/>
</dbReference>